<gene>
    <name evidence="3" type="ORF">GCM10010913_04710</name>
</gene>
<keyword evidence="1" id="KW-0472">Membrane</keyword>
<evidence type="ECO:0000256" key="1">
    <source>
        <dbReference type="SAM" id="Phobius"/>
    </source>
</evidence>
<name>A0ABQ1VQB9_9BACL</name>
<evidence type="ECO:0000313" key="4">
    <source>
        <dbReference type="Proteomes" id="UP000608420"/>
    </source>
</evidence>
<dbReference type="Pfam" id="PF24157">
    <property type="entry name" value="DUF7408"/>
    <property type="match status" value="1"/>
</dbReference>
<organism evidence="3 4">
    <name type="scientific">Paenibacillus aceti</name>
    <dbReference type="NCBI Taxonomy" id="1820010"/>
    <lineage>
        <taxon>Bacteria</taxon>
        <taxon>Bacillati</taxon>
        <taxon>Bacillota</taxon>
        <taxon>Bacilli</taxon>
        <taxon>Bacillales</taxon>
        <taxon>Paenibacillaceae</taxon>
        <taxon>Paenibacillus</taxon>
    </lineage>
</organism>
<evidence type="ECO:0000259" key="2">
    <source>
        <dbReference type="Pfam" id="PF24157"/>
    </source>
</evidence>
<dbReference type="InterPro" id="IPR055831">
    <property type="entry name" value="DUF7408"/>
</dbReference>
<sequence length="792" mass="87631">MRGEKHLYISFKRGMHTLILSMFIVVSILWGSPMTAHAANPNISIESEIGYGGSYKHNKWTPLTITLKSDEDISGEVVVQMENPNFGGRQSYVKKVDLPAGTAKQITFGIVGNYFDKNSNSIRFYKGSVESGKHIAFKSGQAYVESQPTNGVFIGQLASDPDSLNFMNLLNNQNDPLQVLPLSGEQIPDEGIMLSSVDVLFLNNFASDTLKEQTKQAISAWVHQGGILVLSGGPSYPKTAKGLEALSPVEYKGTTDARALPEMEKLAGKALKLEHAISLSTAQLKDGADSLVRYEDGPLVASWSLGKGKVFYAAYDLATEPVHSWSGHADFWNNLLKGKLASTIKDRNRSYPDIESYMDNYLNYFPSLALPPFSLFFWSLIGYAVLVAPVLYYVLKRFDRREWAWFLIPIIAILVSGSIYVTGTSGKTSLQAHTLNMVELDGKGQGMKTTGSAIFVPRGGNYELELPGEVHLMSKREDGYISGGGEEGINRQLIRQQDGVTTLKLKDMTHRSMAKIWIAKQTGDYGALEIEVHPDQNGIAQGSVTNRLDRDLSDAALILGGNVYSLGELKQDQTVQIPAKYVPSASNNYSTTLFPYSSRDEKNRERAMIDGLLGQSLGESNNMLLAWSKDSLDGYQVNGKNPDTEQLNLWVQPVKVQFKPDQTNEIIVPYGYIPAQVAAISTSNWDLENGGERIHMEQGEVQFEFTLPMAGQIDYSSLKLQQNDPGQHTKTMIWNFKETKWEEISWNKGEVTISDHLADYIQNGALVRVAVTTEEWGGFDIPRISVKGKVSP</sequence>
<accession>A0ABQ1VQB9</accession>
<keyword evidence="1" id="KW-0812">Transmembrane</keyword>
<feature type="domain" description="DUF7408" evidence="2">
    <location>
        <begin position="197"/>
        <end position="316"/>
    </location>
</feature>
<keyword evidence="4" id="KW-1185">Reference proteome</keyword>
<dbReference type="EMBL" id="BMIW01000002">
    <property type="protein sequence ID" value="GGF86294.1"/>
    <property type="molecule type" value="Genomic_DNA"/>
</dbReference>
<feature type="transmembrane region" description="Helical" evidence="1">
    <location>
        <begin position="375"/>
        <end position="395"/>
    </location>
</feature>
<evidence type="ECO:0000313" key="3">
    <source>
        <dbReference type="EMBL" id="GGF86294.1"/>
    </source>
</evidence>
<protein>
    <recommendedName>
        <fullName evidence="2">DUF7408 domain-containing protein</fullName>
    </recommendedName>
</protein>
<dbReference type="Gene3D" id="3.40.50.880">
    <property type="match status" value="1"/>
</dbReference>
<dbReference type="InterPro" id="IPR029062">
    <property type="entry name" value="Class_I_gatase-like"/>
</dbReference>
<keyword evidence="1" id="KW-1133">Transmembrane helix</keyword>
<dbReference type="SUPFAM" id="SSF52317">
    <property type="entry name" value="Class I glutamine amidotransferase-like"/>
    <property type="match status" value="1"/>
</dbReference>
<comment type="caution">
    <text evidence="3">The sequence shown here is derived from an EMBL/GenBank/DDBJ whole genome shotgun (WGS) entry which is preliminary data.</text>
</comment>
<dbReference type="Proteomes" id="UP000608420">
    <property type="component" value="Unassembled WGS sequence"/>
</dbReference>
<reference evidence="4" key="1">
    <citation type="journal article" date="2019" name="Int. J. Syst. Evol. Microbiol.">
        <title>The Global Catalogue of Microorganisms (GCM) 10K type strain sequencing project: providing services to taxonomists for standard genome sequencing and annotation.</title>
        <authorList>
            <consortium name="The Broad Institute Genomics Platform"/>
            <consortium name="The Broad Institute Genome Sequencing Center for Infectious Disease"/>
            <person name="Wu L."/>
            <person name="Ma J."/>
        </authorList>
    </citation>
    <scope>NUCLEOTIDE SEQUENCE [LARGE SCALE GENOMIC DNA]</scope>
    <source>
        <strain evidence="4">CGMCC 1.15420</strain>
    </source>
</reference>
<proteinExistence type="predicted"/>
<feature type="transmembrane region" description="Helical" evidence="1">
    <location>
        <begin position="402"/>
        <end position="421"/>
    </location>
</feature>